<organism evidence="1 2">
    <name type="scientific">Mycena belliarum</name>
    <dbReference type="NCBI Taxonomy" id="1033014"/>
    <lineage>
        <taxon>Eukaryota</taxon>
        <taxon>Fungi</taxon>
        <taxon>Dikarya</taxon>
        <taxon>Basidiomycota</taxon>
        <taxon>Agaricomycotina</taxon>
        <taxon>Agaricomycetes</taxon>
        <taxon>Agaricomycetidae</taxon>
        <taxon>Agaricales</taxon>
        <taxon>Marasmiineae</taxon>
        <taxon>Mycenaceae</taxon>
        <taxon>Mycena</taxon>
    </lineage>
</organism>
<protein>
    <submittedName>
        <fullName evidence="1">Uncharacterized protein</fullName>
    </submittedName>
</protein>
<proteinExistence type="predicted"/>
<feature type="non-terminal residue" evidence="1">
    <location>
        <position position="1"/>
    </location>
</feature>
<gene>
    <name evidence="1" type="ORF">B0H15DRAFT_807915</name>
</gene>
<keyword evidence="2" id="KW-1185">Reference proteome</keyword>
<name>A0AAD6TJW0_9AGAR</name>
<evidence type="ECO:0000313" key="1">
    <source>
        <dbReference type="EMBL" id="KAJ7061904.1"/>
    </source>
</evidence>
<comment type="caution">
    <text evidence="1">The sequence shown here is derived from an EMBL/GenBank/DDBJ whole genome shotgun (WGS) entry which is preliminary data.</text>
</comment>
<sequence length="457" mass="51716">MLFNGIWTDMRACDLEEMKQREQKLRSFAQTFVPSMLDNYSHREWALKLNRLADSIPDTHGLMIEEVWKCLPLHLRNQISRRYDNWRDFTLAIYRLAPDKVAVREILPVPWHKKSQPGMDGIDFSCPSACKLAICLNRYAPRVWRGRNPDKEGTQIFSPSPLDRAQADDPWAGLTASLQRLKMFNSELHSKAYGIHNILESCIREHQFDQNSLPTIEAWLSIESLKNSLTSDLVKYIPRLRRCVDFFPDLALLWMHRLNYLDSFRARLVKNKDVGLHSLLTLAGSIASAEYYFDGVINDMVAQLLVVTSPSAPSTPSMPASSSMLDSSLASSAAAVASSSSSKSKLGRSISKSKSKLGRDARSDLKQSTLLSAAFKFSVAGISRKMADFGVPRWKAPDAGNVLNDPEWDPVEAAEETEMEFIGVEWDPRDLILNMKTCFLEIFTSQEWIGVSRRPDH</sequence>
<accession>A0AAD6TJW0</accession>
<dbReference type="EMBL" id="JARJCN010000241">
    <property type="protein sequence ID" value="KAJ7061904.1"/>
    <property type="molecule type" value="Genomic_DNA"/>
</dbReference>
<reference evidence="1" key="1">
    <citation type="submission" date="2023-03" db="EMBL/GenBank/DDBJ databases">
        <title>Massive genome expansion in bonnet fungi (Mycena s.s.) driven by repeated elements and novel gene families across ecological guilds.</title>
        <authorList>
            <consortium name="Lawrence Berkeley National Laboratory"/>
            <person name="Harder C.B."/>
            <person name="Miyauchi S."/>
            <person name="Viragh M."/>
            <person name="Kuo A."/>
            <person name="Thoen E."/>
            <person name="Andreopoulos B."/>
            <person name="Lu D."/>
            <person name="Skrede I."/>
            <person name="Drula E."/>
            <person name="Henrissat B."/>
            <person name="Morin E."/>
            <person name="Kohler A."/>
            <person name="Barry K."/>
            <person name="LaButti K."/>
            <person name="Morin E."/>
            <person name="Salamov A."/>
            <person name="Lipzen A."/>
            <person name="Mereny Z."/>
            <person name="Hegedus B."/>
            <person name="Baldrian P."/>
            <person name="Stursova M."/>
            <person name="Weitz H."/>
            <person name="Taylor A."/>
            <person name="Grigoriev I.V."/>
            <person name="Nagy L.G."/>
            <person name="Martin F."/>
            <person name="Kauserud H."/>
        </authorList>
    </citation>
    <scope>NUCLEOTIDE SEQUENCE</scope>
    <source>
        <strain evidence="1">CBHHK173m</strain>
    </source>
</reference>
<dbReference type="Proteomes" id="UP001222325">
    <property type="component" value="Unassembled WGS sequence"/>
</dbReference>
<dbReference type="AlphaFoldDB" id="A0AAD6TJW0"/>
<evidence type="ECO:0000313" key="2">
    <source>
        <dbReference type="Proteomes" id="UP001222325"/>
    </source>
</evidence>